<reference evidence="1" key="2">
    <citation type="journal article" date="2015" name="Data Brief">
        <title>Shoot transcriptome of the giant reed, Arundo donax.</title>
        <authorList>
            <person name="Barrero R.A."/>
            <person name="Guerrero F.D."/>
            <person name="Moolhuijzen P."/>
            <person name="Goolsby J.A."/>
            <person name="Tidwell J."/>
            <person name="Bellgard S.E."/>
            <person name="Bellgard M.I."/>
        </authorList>
    </citation>
    <scope>NUCLEOTIDE SEQUENCE</scope>
    <source>
        <tissue evidence="1">Shoot tissue taken approximately 20 cm above the soil surface</tissue>
    </source>
</reference>
<dbReference type="AlphaFoldDB" id="A0A0A9F0M7"/>
<proteinExistence type="predicted"/>
<dbReference type="EMBL" id="GBRH01193122">
    <property type="protein sequence ID" value="JAE04774.1"/>
    <property type="molecule type" value="Transcribed_RNA"/>
</dbReference>
<evidence type="ECO:0000313" key="1">
    <source>
        <dbReference type="EMBL" id="JAE04774.1"/>
    </source>
</evidence>
<protein>
    <submittedName>
        <fullName evidence="1">Uncharacterized protein</fullName>
    </submittedName>
</protein>
<accession>A0A0A9F0M7</accession>
<organism evidence="1">
    <name type="scientific">Arundo donax</name>
    <name type="common">Giant reed</name>
    <name type="synonym">Donax arundinaceus</name>
    <dbReference type="NCBI Taxonomy" id="35708"/>
    <lineage>
        <taxon>Eukaryota</taxon>
        <taxon>Viridiplantae</taxon>
        <taxon>Streptophyta</taxon>
        <taxon>Embryophyta</taxon>
        <taxon>Tracheophyta</taxon>
        <taxon>Spermatophyta</taxon>
        <taxon>Magnoliopsida</taxon>
        <taxon>Liliopsida</taxon>
        <taxon>Poales</taxon>
        <taxon>Poaceae</taxon>
        <taxon>PACMAD clade</taxon>
        <taxon>Arundinoideae</taxon>
        <taxon>Arundineae</taxon>
        <taxon>Arundo</taxon>
    </lineage>
</organism>
<sequence>MQSCCCAPVWCDATWFMCACGPVCGLPAVNWRIIVTVRCASYVEMIVVIACMWFL</sequence>
<reference evidence="1" key="1">
    <citation type="submission" date="2014-09" db="EMBL/GenBank/DDBJ databases">
        <authorList>
            <person name="Magalhaes I.L.F."/>
            <person name="Oliveira U."/>
            <person name="Santos F.R."/>
            <person name="Vidigal T.H.D.A."/>
            <person name="Brescovit A.D."/>
            <person name="Santos A.J."/>
        </authorList>
    </citation>
    <scope>NUCLEOTIDE SEQUENCE</scope>
    <source>
        <tissue evidence="1">Shoot tissue taken approximately 20 cm above the soil surface</tissue>
    </source>
</reference>
<name>A0A0A9F0M7_ARUDO</name>